<protein>
    <recommendedName>
        <fullName evidence="10">Transmembrane protein 9</fullName>
    </recommendedName>
</protein>
<dbReference type="OrthoDB" id="10059035at2759"/>
<sequence length="158" mass="18298">MFWKFVFISFSIFIASTLAQFYEDQRCRCVCPTTTSVINNTEKSNRTLYIAYVPPNKCNCYGVILPKVSDEIRDNAQLFCPRCDCKYETRNTTVIMVVVILVLWLIMLLIGYYLFLMLLECLVSKKQQNCTHTNNTEAGTDCYETENLLTNNCEDTDD</sequence>
<evidence type="ECO:0000313" key="9">
    <source>
        <dbReference type="RefSeq" id="XP_023937991.1"/>
    </source>
</evidence>
<evidence type="ECO:0000313" key="8">
    <source>
        <dbReference type="Proteomes" id="UP001652582"/>
    </source>
</evidence>
<keyword evidence="4 6" id="KW-1133">Transmembrane helix</keyword>
<evidence type="ECO:0000256" key="3">
    <source>
        <dbReference type="ARBA" id="ARBA00022692"/>
    </source>
</evidence>
<comment type="similarity">
    <text evidence="2">Belongs to the TMEM9 family.</text>
</comment>
<gene>
    <name evidence="9" type="primary">LOC112045861</name>
</gene>
<dbReference type="Proteomes" id="UP001652582">
    <property type="component" value="Chromosome Z"/>
</dbReference>
<keyword evidence="5 6" id="KW-0472">Membrane</keyword>
<dbReference type="AlphaFoldDB" id="A0A6J1N4Y7"/>
<feature type="transmembrane region" description="Helical" evidence="6">
    <location>
        <begin position="94"/>
        <end position="119"/>
    </location>
</feature>
<evidence type="ECO:0000256" key="1">
    <source>
        <dbReference type="ARBA" id="ARBA00004370"/>
    </source>
</evidence>
<organism evidence="8 9">
    <name type="scientific">Bicyclus anynana</name>
    <name type="common">Squinting bush brown butterfly</name>
    <dbReference type="NCBI Taxonomy" id="110368"/>
    <lineage>
        <taxon>Eukaryota</taxon>
        <taxon>Metazoa</taxon>
        <taxon>Ecdysozoa</taxon>
        <taxon>Arthropoda</taxon>
        <taxon>Hexapoda</taxon>
        <taxon>Insecta</taxon>
        <taxon>Pterygota</taxon>
        <taxon>Neoptera</taxon>
        <taxon>Endopterygota</taxon>
        <taxon>Lepidoptera</taxon>
        <taxon>Glossata</taxon>
        <taxon>Ditrysia</taxon>
        <taxon>Papilionoidea</taxon>
        <taxon>Nymphalidae</taxon>
        <taxon>Satyrinae</taxon>
        <taxon>Satyrini</taxon>
        <taxon>Mycalesina</taxon>
        <taxon>Bicyclus</taxon>
    </lineage>
</organism>
<reference evidence="9" key="1">
    <citation type="submission" date="2025-08" db="UniProtKB">
        <authorList>
            <consortium name="RefSeq"/>
        </authorList>
    </citation>
    <scope>IDENTIFICATION</scope>
</reference>
<evidence type="ECO:0000256" key="2">
    <source>
        <dbReference type="ARBA" id="ARBA00007264"/>
    </source>
</evidence>
<keyword evidence="8" id="KW-1185">Reference proteome</keyword>
<dbReference type="PANTHER" id="PTHR13064:SF6">
    <property type="entry name" value="TRANSMEMBRANE PROTEIN 9"/>
    <property type="match status" value="1"/>
</dbReference>
<dbReference type="GeneID" id="112045861"/>
<dbReference type="PANTHER" id="PTHR13064">
    <property type="entry name" value="TRANSMEMBRANE PROTEIN 9 FAMILY MEMBER"/>
    <property type="match status" value="1"/>
</dbReference>
<evidence type="ECO:0000256" key="6">
    <source>
        <dbReference type="SAM" id="Phobius"/>
    </source>
</evidence>
<dbReference type="RefSeq" id="XP_023937991.1">
    <property type="nucleotide sequence ID" value="XM_024082223.2"/>
</dbReference>
<feature type="chain" id="PRO_5026717180" description="Transmembrane protein 9" evidence="7">
    <location>
        <begin position="20"/>
        <end position="158"/>
    </location>
</feature>
<evidence type="ECO:0000256" key="7">
    <source>
        <dbReference type="SAM" id="SignalP"/>
    </source>
</evidence>
<dbReference type="GO" id="GO:0005765">
    <property type="term" value="C:lysosomal membrane"/>
    <property type="evidence" value="ECO:0007669"/>
    <property type="project" value="InterPro"/>
</dbReference>
<dbReference type="Pfam" id="PF05434">
    <property type="entry name" value="Tmemb_9"/>
    <property type="match status" value="1"/>
</dbReference>
<evidence type="ECO:0008006" key="10">
    <source>
        <dbReference type="Google" id="ProtNLM"/>
    </source>
</evidence>
<evidence type="ECO:0000256" key="4">
    <source>
        <dbReference type="ARBA" id="ARBA00022989"/>
    </source>
</evidence>
<keyword evidence="7" id="KW-0732">Signal</keyword>
<name>A0A6J1N4Y7_BICAN</name>
<proteinExistence type="inferred from homology"/>
<dbReference type="KEGG" id="bany:112045861"/>
<feature type="signal peptide" evidence="7">
    <location>
        <begin position="1"/>
        <end position="19"/>
    </location>
</feature>
<dbReference type="InterPro" id="IPR008853">
    <property type="entry name" value="TMEM9/TMEM9B"/>
</dbReference>
<comment type="subcellular location">
    <subcellularLocation>
        <location evidence="1">Membrane</location>
    </subcellularLocation>
</comment>
<accession>A0A6J1N4Y7</accession>
<evidence type="ECO:0000256" key="5">
    <source>
        <dbReference type="ARBA" id="ARBA00023136"/>
    </source>
</evidence>
<keyword evidence="3 6" id="KW-0812">Transmembrane</keyword>